<evidence type="ECO:0000256" key="4">
    <source>
        <dbReference type="RuleBase" id="RU003887"/>
    </source>
</evidence>
<dbReference type="InterPro" id="IPR020094">
    <property type="entry name" value="TruA/RsuA/RluB/E/F_N"/>
</dbReference>
<dbReference type="NCBIfam" id="TIGR00093">
    <property type="entry name" value="pseudouridine synthase"/>
    <property type="match status" value="1"/>
</dbReference>
<evidence type="ECO:0000256" key="1">
    <source>
        <dbReference type="ARBA" id="ARBA00008348"/>
    </source>
</evidence>
<dbReference type="OrthoDB" id="9807213at2"/>
<feature type="compositionally biased region" description="Basic and acidic residues" evidence="5">
    <location>
        <begin position="8"/>
        <end position="24"/>
    </location>
</feature>
<name>A0A517MB58_9BACT</name>
<dbReference type="Gene3D" id="3.30.70.580">
    <property type="entry name" value="Pseudouridine synthase I, catalytic domain, N-terminal subdomain"/>
    <property type="match status" value="1"/>
</dbReference>
<dbReference type="PROSITE" id="PS01149">
    <property type="entry name" value="PSI_RSU"/>
    <property type="match status" value="1"/>
</dbReference>
<feature type="domain" description="RNA-binding S4" evidence="6">
    <location>
        <begin position="25"/>
        <end position="87"/>
    </location>
</feature>
<keyword evidence="8" id="KW-1185">Reference proteome</keyword>
<accession>A0A517MB58</accession>
<dbReference type="Proteomes" id="UP000320672">
    <property type="component" value="Chromosome"/>
</dbReference>
<evidence type="ECO:0000313" key="7">
    <source>
        <dbReference type="EMBL" id="QDS92106.1"/>
    </source>
</evidence>
<dbReference type="InterPro" id="IPR050343">
    <property type="entry name" value="RsuA_PseudoU_synthase"/>
</dbReference>
<dbReference type="EMBL" id="CP036262">
    <property type="protein sequence ID" value="QDS92106.1"/>
    <property type="molecule type" value="Genomic_DNA"/>
</dbReference>
<dbReference type="PANTHER" id="PTHR47683:SF2">
    <property type="entry name" value="RNA-BINDING S4 DOMAIN-CONTAINING PROTEIN"/>
    <property type="match status" value="1"/>
</dbReference>
<feature type="compositionally biased region" description="Basic residues" evidence="5">
    <location>
        <begin position="398"/>
        <end position="409"/>
    </location>
</feature>
<protein>
    <recommendedName>
        <fullName evidence="4">Pseudouridine synthase</fullName>
        <ecNumber evidence="4">5.4.99.-</ecNumber>
    </recommendedName>
</protein>
<dbReference type="GO" id="GO:0003723">
    <property type="term" value="F:RNA binding"/>
    <property type="evidence" value="ECO:0007669"/>
    <property type="project" value="UniProtKB-KW"/>
</dbReference>
<dbReference type="GO" id="GO:0000455">
    <property type="term" value="P:enzyme-directed rRNA pseudouridine synthesis"/>
    <property type="evidence" value="ECO:0007669"/>
    <property type="project" value="UniProtKB-ARBA"/>
</dbReference>
<dbReference type="SMART" id="SM00363">
    <property type="entry name" value="S4"/>
    <property type="match status" value="1"/>
</dbReference>
<evidence type="ECO:0000256" key="5">
    <source>
        <dbReference type="SAM" id="MobiDB-lite"/>
    </source>
</evidence>
<sequence>MAAPKSNRNHDHGDSKSSKASEGEQRLQRILAAAGFGSRRKCEEYITEGRVEVDGEIVMRLGATADPLHSKIYVDGNKLHLPKAVYFILHKPTGVVSTNRDPQGRPRVIDLIPPGTRVFPVGRLDRNSEGLMLMTNDGALADQLTHPRYGVMKVYHVTVAGEVTPEAMKKMREGIFIAEGRVQVDGAKIRKAGARSTDMEISLREGKNREIRRILARLGHKVQKLRRVAIGPLRLGELPKGAHRQLTHIEVKKLKAEAAAGAKRATDGVDLRQPQEPERPERGEAPIRIAPSAKASQPAKEFRPAKKSRSGKDSRPAKASRPSKSGQSASKLGAKKGTKRPSPNRSAGGPSKRPVVSRGKKVASRSKSNSFEFDFNSAGARGGALIGIESESQEKPDRAKKKKPAKRGARGAAGRSGTSRSKPKSNTRSAGKPNRGSDRKKGK</sequence>
<dbReference type="PROSITE" id="PS50889">
    <property type="entry name" value="S4"/>
    <property type="match status" value="1"/>
</dbReference>
<dbReference type="InterPro" id="IPR002942">
    <property type="entry name" value="S4_RNA-bd"/>
</dbReference>
<dbReference type="GO" id="GO:0120159">
    <property type="term" value="F:rRNA pseudouridine synthase activity"/>
    <property type="evidence" value="ECO:0007669"/>
    <property type="project" value="UniProtKB-ARBA"/>
</dbReference>
<dbReference type="InterPro" id="IPR006145">
    <property type="entry name" value="PsdUridine_synth_RsuA/RluA"/>
</dbReference>
<feature type="compositionally biased region" description="Basic and acidic residues" evidence="5">
    <location>
        <begin position="264"/>
        <end position="285"/>
    </location>
</feature>
<dbReference type="InterPro" id="IPR036986">
    <property type="entry name" value="S4_RNA-bd_sf"/>
</dbReference>
<reference evidence="7 8" key="1">
    <citation type="submission" date="2019-02" db="EMBL/GenBank/DDBJ databases">
        <title>Deep-cultivation of Planctomycetes and their phenomic and genomic characterization uncovers novel biology.</title>
        <authorList>
            <person name="Wiegand S."/>
            <person name="Jogler M."/>
            <person name="Boedeker C."/>
            <person name="Pinto D."/>
            <person name="Vollmers J."/>
            <person name="Rivas-Marin E."/>
            <person name="Kohn T."/>
            <person name="Peeters S.H."/>
            <person name="Heuer A."/>
            <person name="Rast P."/>
            <person name="Oberbeckmann S."/>
            <person name="Bunk B."/>
            <person name="Jeske O."/>
            <person name="Meyerdierks A."/>
            <person name="Storesund J.E."/>
            <person name="Kallscheuer N."/>
            <person name="Luecker S."/>
            <person name="Lage O.M."/>
            <person name="Pohl T."/>
            <person name="Merkel B.J."/>
            <person name="Hornburger P."/>
            <person name="Mueller R.-W."/>
            <person name="Bruemmer F."/>
            <person name="Labrenz M."/>
            <person name="Spormann A.M."/>
            <person name="Op den Camp H."/>
            <person name="Overmann J."/>
            <person name="Amann R."/>
            <person name="Jetten M.S.M."/>
            <person name="Mascher T."/>
            <person name="Medema M.H."/>
            <person name="Devos D.P."/>
            <person name="Kaster A.-K."/>
            <person name="Ovreas L."/>
            <person name="Rohde M."/>
            <person name="Galperin M.Y."/>
            <person name="Jogler C."/>
        </authorList>
    </citation>
    <scope>NUCLEOTIDE SEQUENCE [LARGE SCALE GENOMIC DNA]</scope>
    <source>
        <strain evidence="7 8">FF011L</strain>
    </source>
</reference>
<dbReference type="AlphaFoldDB" id="A0A517MB58"/>
<dbReference type="CDD" id="cd00165">
    <property type="entry name" value="S4"/>
    <property type="match status" value="1"/>
</dbReference>
<dbReference type="PANTHER" id="PTHR47683">
    <property type="entry name" value="PSEUDOURIDINE SYNTHASE FAMILY PROTEIN-RELATED"/>
    <property type="match status" value="1"/>
</dbReference>
<evidence type="ECO:0000259" key="6">
    <source>
        <dbReference type="SMART" id="SM00363"/>
    </source>
</evidence>
<dbReference type="SUPFAM" id="SSF55174">
    <property type="entry name" value="Alpha-L RNA-binding motif"/>
    <property type="match status" value="1"/>
</dbReference>
<dbReference type="Pfam" id="PF01479">
    <property type="entry name" value="S4"/>
    <property type="match status" value="1"/>
</dbReference>
<dbReference type="CDD" id="cd02870">
    <property type="entry name" value="PseudoU_synth_RsuA_like"/>
    <property type="match status" value="1"/>
</dbReference>
<feature type="region of interest" description="Disordered" evidence="5">
    <location>
        <begin position="1"/>
        <end position="24"/>
    </location>
</feature>
<proteinExistence type="inferred from homology"/>
<evidence type="ECO:0000256" key="2">
    <source>
        <dbReference type="ARBA" id="ARBA00023235"/>
    </source>
</evidence>
<dbReference type="FunFam" id="3.10.290.10:FF:000003">
    <property type="entry name" value="Pseudouridine synthase"/>
    <property type="match status" value="1"/>
</dbReference>
<dbReference type="InterPro" id="IPR042092">
    <property type="entry name" value="PsdUridine_s_RsuA/RluB/E/F_cat"/>
</dbReference>
<dbReference type="Pfam" id="PF00849">
    <property type="entry name" value="PseudoU_synth_2"/>
    <property type="match status" value="1"/>
</dbReference>
<evidence type="ECO:0000256" key="3">
    <source>
        <dbReference type="PROSITE-ProRule" id="PRU00182"/>
    </source>
</evidence>
<organism evidence="7 8">
    <name type="scientific">Roseimaritima multifibrata</name>
    <dbReference type="NCBI Taxonomy" id="1930274"/>
    <lineage>
        <taxon>Bacteria</taxon>
        <taxon>Pseudomonadati</taxon>
        <taxon>Planctomycetota</taxon>
        <taxon>Planctomycetia</taxon>
        <taxon>Pirellulales</taxon>
        <taxon>Pirellulaceae</taxon>
        <taxon>Roseimaritima</taxon>
    </lineage>
</organism>
<dbReference type="Gene3D" id="3.10.290.10">
    <property type="entry name" value="RNA-binding S4 domain"/>
    <property type="match status" value="1"/>
</dbReference>
<dbReference type="EC" id="5.4.99.-" evidence="4"/>
<feature type="compositionally biased region" description="Low complexity" evidence="5">
    <location>
        <begin position="410"/>
        <end position="420"/>
    </location>
</feature>
<evidence type="ECO:0000313" key="8">
    <source>
        <dbReference type="Proteomes" id="UP000320672"/>
    </source>
</evidence>
<dbReference type="SUPFAM" id="SSF55120">
    <property type="entry name" value="Pseudouridine synthase"/>
    <property type="match status" value="1"/>
</dbReference>
<dbReference type="Gene3D" id="3.30.70.1560">
    <property type="entry name" value="Alpha-L RNA-binding motif"/>
    <property type="match status" value="1"/>
</dbReference>
<keyword evidence="2 4" id="KW-0413">Isomerase</keyword>
<dbReference type="InterPro" id="IPR000748">
    <property type="entry name" value="PsdUridine_synth_RsuA/RluB/E/F"/>
</dbReference>
<dbReference type="InterPro" id="IPR018496">
    <property type="entry name" value="PsdUridine_synth_RsuA/RluB_CS"/>
</dbReference>
<feature type="region of interest" description="Disordered" evidence="5">
    <location>
        <begin position="260"/>
        <end position="443"/>
    </location>
</feature>
<feature type="compositionally biased region" description="Basic and acidic residues" evidence="5">
    <location>
        <begin position="300"/>
        <end position="316"/>
    </location>
</feature>
<dbReference type="InterPro" id="IPR020103">
    <property type="entry name" value="PsdUridine_synth_cat_dom_sf"/>
</dbReference>
<keyword evidence="3" id="KW-0694">RNA-binding</keyword>
<dbReference type="KEGG" id="rml:FF011L_08420"/>
<comment type="similarity">
    <text evidence="1 4">Belongs to the pseudouridine synthase RsuA family.</text>
</comment>
<gene>
    <name evidence="7" type="primary">rluB</name>
    <name evidence="7" type="ORF">FF011L_08420</name>
</gene>